<dbReference type="InterPro" id="IPR002065">
    <property type="entry name" value="TPX"/>
</dbReference>
<dbReference type="PROSITE" id="PS51352">
    <property type="entry name" value="THIOREDOXIN_2"/>
    <property type="match status" value="1"/>
</dbReference>
<dbReference type="Pfam" id="PF08534">
    <property type="entry name" value="Redoxin"/>
    <property type="match status" value="1"/>
</dbReference>
<dbReference type="PANTHER" id="PTHR43110:SF1">
    <property type="entry name" value="THIOL PEROXIDASE"/>
    <property type="match status" value="1"/>
</dbReference>
<dbReference type="InterPro" id="IPR013740">
    <property type="entry name" value="Redoxin"/>
</dbReference>
<dbReference type="NCBIfam" id="NF001808">
    <property type="entry name" value="PRK00522.1"/>
    <property type="match status" value="1"/>
</dbReference>
<dbReference type="HAMAP" id="MF_00269">
    <property type="entry name" value="Tpx"/>
    <property type="match status" value="1"/>
</dbReference>
<comment type="caution">
    <text evidence="9">The sequence shown here is derived from an EMBL/GenBank/DDBJ whole genome shotgun (WGS) entry which is preliminary data.</text>
</comment>
<dbReference type="GO" id="GO:0008379">
    <property type="term" value="F:thioredoxin peroxidase activity"/>
    <property type="evidence" value="ECO:0007669"/>
    <property type="project" value="UniProtKB-UniRule"/>
</dbReference>
<proteinExistence type="inferred from homology"/>
<evidence type="ECO:0000256" key="4">
    <source>
        <dbReference type="ARBA" id="ARBA00023157"/>
    </source>
</evidence>
<reference evidence="8 11" key="2">
    <citation type="submission" date="2020-08" db="EMBL/GenBank/DDBJ databases">
        <title>Genomic Encyclopedia of Type Strains, Phase IV (KMG-V): Genome sequencing to study the core and pangenomes of soil and plant-associated prokaryotes.</title>
        <authorList>
            <person name="Whitman W."/>
        </authorList>
    </citation>
    <scope>NUCLEOTIDE SEQUENCE [LARGE SCALE GENOMIC DNA]</scope>
    <source>
        <strain evidence="8 11">B3ACCR2</strain>
    </source>
</reference>
<dbReference type="PANTHER" id="PTHR43110">
    <property type="entry name" value="THIOL PEROXIDASE"/>
    <property type="match status" value="1"/>
</dbReference>
<keyword evidence="2 6" id="KW-0049">Antioxidant</keyword>
<keyword evidence="1 6" id="KW-0575">Peroxidase</keyword>
<comment type="function">
    <text evidence="6">Thiol-specific peroxidase that catalyzes the reduction of hydrogen peroxide and organic hydroperoxides to water and alcohols, respectively. Plays a role in cell protection against oxidative stress by detoxifying peroxides.</text>
</comment>
<dbReference type="Proteomes" id="UP000278440">
    <property type="component" value="Unassembled WGS sequence"/>
</dbReference>
<dbReference type="InterPro" id="IPR036249">
    <property type="entry name" value="Thioredoxin-like_sf"/>
</dbReference>
<feature type="domain" description="Thioredoxin" evidence="7">
    <location>
        <begin position="18"/>
        <end position="164"/>
    </location>
</feature>
<dbReference type="Gene3D" id="3.40.30.10">
    <property type="entry name" value="Glutaredoxin"/>
    <property type="match status" value="1"/>
</dbReference>
<evidence type="ECO:0000256" key="5">
    <source>
        <dbReference type="ARBA" id="ARBA00023284"/>
    </source>
</evidence>
<keyword evidence="4 6" id="KW-1015">Disulfide bond</keyword>
<evidence type="ECO:0000313" key="9">
    <source>
        <dbReference type="EMBL" id="RKT79252.1"/>
    </source>
</evidence>
<evidence type="ECO:0000256" key="2">
    <source>
        <dbReference type="ARBA" id="ARBA00022862"/>
    </source>
</evidence>
<dbReference type="SUPFAM" id="SSF52833">
    <property type="entry name" value="Thioredoxin-like"/>
    <property type="match status" value="1"/>
</dbReference>
<dbReference type="RefSeq" id="WP_121033990.1">
    <property type="nucleotide sequence ID" value="NZ_JACHVT010000003.1"/>
</dbReference>
<comment type="subunit">
    <text evidence="6">Homodimer.</text>
</comment>
<evidence type="ECO:0000259" key="7">
    <source>
        <dbReference type="PROSITE" id="PS51352"/>
    </source>
</evidence>
<keyword evidence="3 6" id="KW-0560">Oxidoreductase</keyword>
<name>A0A495XZ84_9MICO</name>
<dbReference type="InterPro" id="IPR013766">
    <property type="entry name" value="Thioredoxin_domain"/>
</dbReference>
<dbReference type="InterPro" id="IPR050455">
    <property type="entry name" value="Tpx_Peroxidase_subfamily"/>
</dbReference>
<organism evidence="9 10">
    <name type="scientific">Terracoccus luteus</name>
    <dbReference type="NCBI Taxonomy" id="53356"/>
    <lineage>
        <taxon>Bacteria</taxon>
        <taxon>Bacillati</taxon>
        <taxon>Actinomycetota</taxon>
        <taxon>Actinomycetes</taxon>
        <taxon>Micrococcales</taxon>
        <taxon>Intrasporangiaceae</taxon>
        <taxon>Terracoccus</taxon>
    </lineage>
</organism>
<dbReference type="PROSITE" id="PS01265">
    <property type="entry name" value="TPX"/>
    <property type="match status" value="1"/>
</dbReference>
<dbReference type="CDD" id="cd03014">
    <property type="entry name" value="PRX_Atyp2cys"/>
    <property type="match status" value="1"/>
</dbReference>
<evidence type="ECO:0000256" key="3">
    <source>
        <dbReference type="ARBA" id="ARBA00023002"/>
    </source>
</evidence>
<comment type="catalytic activity">
    <reaction evidence="6">
        <text>a hydroperoxide + [thioredoxin]-dithiol = an alcohol + [thioredoxin]-disulfide + H2O</text>
        <dbReference type="Rhea" id="RHEA:62620"/>
        <dbReference type="Rhea" id="RHEA-COMP:10698"/>
        <dbReference type="Rhea" id="RHEA-COMP:10700"/>
        <dbReference type="ChEBI" id="CHEBI:15377"/>
        <dbReference type="ChEBI" id="CHEBI:29950"/>
        <dbReference type="ChEBI" id="CHEBI:30879"/>
        <dbReference type="ChEBI" id="CHEBI:35924"/>
        <dbReference type="ChEBI" id="CHEBI:50058"/>
        <dbReference type="EC" id="1.11.1.24"/>
    </reaction>
</comment>
<comment type="miscellaneous">
    <text evidence="6">The active site is a conserved redox-active cysteine residue, the peroxidatic cysteine (C(P)), which makes the nucleophilic attack on the peroxide substrate. The peroxide oxidizes the C(P)-SH to cysteine sulfenic acid (C(P)-SOH), which then reacts with another cysteine residue, the resolving cysteine (C(R)), to form a disulfide bridge. The disulfide is subsequently reduced by an appropriate electron donor to complete the catalytic cycle. In this atypical 2-Cys peroxiredoxin, C(R) is present in the same subunit to form an intramolecular disulfide. The disulfide is subsequently reduced by thioredoxin.</text>
</comment>
<evidence type="ECO:0000256" key="1">
    <source>
        <dbReference type="ARBA" id="ARBA00022559"/>
    </source>
</evidence>
<dbReference type="InterPro" id="IPR018219">
    <property type="entry name" value="Tpx_CS"/>
</dbReference>
<gene>
    <name evidence="6" type="primary">tpx</name>
    <name evidence="9" type="ORF">DFJ68_2716</name>
    <name evidence="8" type="ORF">FHW14_001643</name>
</gene>
<dbReference type="EMBL" id="JACHVT010000003">
    <property type="protein sequence ID" value="MBB2986489.1"/>
    <property type="molecule type" value="Genomic_DNA"/>
</dbReference>
<feature type="active site" description="Cysteine sulfenic acid (-SOH) intermediate" evidence="6">
    <location>
        <position position="59"/>
    </location>
</feature>
<evidence type="ECO:0000256" key="6">
    <source>
        <dbReference type="HAMAP-Rule" id="MF_00269"/>
    </source>
</evidence>
<evidence type="ECO:0000313" key="11">
    <source>
        <dbReference type="Proteomes" id="UP000590811"/>
    </source>
</evidence>
<evidence type="ECO:0000313" key="10">
    <source>
        <dbReference type="Proteomes" id="UP000278440"/>
    </source>
</evidence>
<feature type="disulfide bond" description="Redox-active" evidence="6">
    <location>
        <begin position="59"/>
        <end position="93"/>
    </location>
</feature>
<accession>A0A495XZ84</accession>
<comment type="similarity">
    <text evidence="6">Belongs to the peroxiredoxin family. Tpx subfamily.</text>
</comment>
<keyword evidence="5 6" id="KW-0676">Redox-active center</keyword>
<protein>
    <recommendedName>
        <fullName evidence="6">Thiol peroxidase</fullName>
        <shortName evidence="6">Tpx</shortName>
        <ecNumber evidence="6">1.11.1.24</ecNumber>
    </recommendedName>
    <alternativeName>
        <fullName evidence="6">Peroxiredoxin tpx</fullName>
        <shortName evidence="6">Prx</shortName>
    </alternativeName>
    <alternativeName>
        <fullName evidence="6">Thioredoxin peroxidase</fullName>
    </alternativeName>
    <alternativeName>
        <fullName evidence="6">Thioredoxin-dependent peroxiredoxin</fullName>
    </alternativeName>
</protein>
<keyword evidence="10" id="KW-1185">Reference proteome</keyword>
<dbReference type="Proteomes" id="UP000590811">
    <property type="component" value="Unassembled WGS sequence"/>
</dbReference>
<reference evidence="9 10" key="1">
    <citation type="submission" date="2018-10" db="EMBL/GenBank/DDBJ databases">
        <title>Sequencing the genomes of 1000 actinobacteria strains.</title>
        <authorList>
            <person name="Klenk H.-P."/>
        </authorList>
    </citation>
    <scope>NUCLEOTIDE SEQUENCE [LARGE SCALE GENOMIC DNA]</scope>
    <source>
        <strain evidence="9 10">DSM 44267</strain>
    </source>
</reference>
<evidence type="ECO:0000313" key="8">
    <source>
        <dbReference type="EMBL" id="MBB2986489.1"/>
    </source>
</evidence>
<dbReference type="EMBL" id="RBXT01000001">
    <property type="protein sequence ID" value="RKT79252.1"/>
    <property type="molecule type" value="Genomic_DNA"/>
</dbReference>
<sequence length="164" mass="16975">MAITHLGETEVHTVGELPAVGTTAPDFTLTGADLGDDVSRPTGIRTVLNIFPSVDTGVCSASVRRFNEIAAGLDDATVVCVSNDLPFAMARFCGAEGIENVTVASAFRCDFGDDYGVTLADGGFRGLLARAVVVLDRDGSVLHTELVPSIGQEPDYDAAVASLG</sequence>
<dbReference type="AlphaFoldDB" id="A0A495XZ84"/>
<dbReference type="EC" id="1.11.1.24" evidence="6"/>
<dbReference type="OrthoDB" id="9781543at2"/>